<keyword evidence="12" id="KW-0378">Hydrolase</keyword>
<evidence type="ECO:0000256" key="10">
    <source>
        <dbReference type="SAM" id="Phobius"/>
    </source>
</evidence>
<feature type="transmembrane region" description="Helical" evidence="10">
    <location>
        <begin position="73"/>
        <end position="95"/>
    </location>
</feature>
<evidence type="ECO:0000256" key="6">
    <source>
        <dbReference type="ARBA" id="ARBA00022840"/>
    </source>
</evidence>
<evidence type="ECO:0000256" key="9">
    <source>
        <dbReference type="ARBA" id="ARBA00023136"/>
    </source>
</evidence>
<dbReference type="SFLD" id="SFLDS00003">
    <property type="entry name" value="Haloacid_Dehalogenase"/>
    <property type="match status" value="1"/>
</dbReference>
<feature type="transmembrane region" description="Helical" evidence="10">
    <location>
        <begin position="794"/>
        <end position="814"/>
    </location>
</feature>
<feature type="transmembrane region" description="Helical" evidence="10">
    <location>
        <begin position="101"/>
        <end position="117"/>
    </location>
</feature>
<protein>
    <submittedName>
        <fullName evidence="12">Lead, cadmium, zinc and mercury transporting ATPase</fullName>
        <ecNumber evidence="12">3.6.3.3</ecNumber>
        <ecNumber evidence="12">3.6.3.4</ecNumber>
        <ecNumber evidence="12">3.6.3.5</ecNumber>
    </submittedName>
</protein>
<keyword evidence="3" id="KW-0597">Phosphoprotein</keyword>
<dbReference type="GO" id="GO:0120029">
    <property type="term" value="P:proton export across plasma membrane"/>
    <property type="evidence" value="ECO:0007669"/>
    <property type="project" value="InterPro"/>
</dbReference>
<dbReference type="SUPFAM" id="SSF81653">
    <property type="entry name" value="Calcium ATPase, transduction domain A"/>
    <property type="match status" value="1"/>
</dbReference>
<dbReference type="GO" id="GO:0016020">
    <property type="term" value="C:membrane"/>
    <property type="evidence" value="ECO:0007669"/>
    <property type="project" value="UniProtKB-SubCell"/>
</dbReference>
<sequence length="826" mass="91353">MDIFIGKTRIGGLFIGENIKLKIDEIKDSPADEVLKKLDSSNKGLSSSEAENRIKQYGYNEISEKKVNPLRKFLGYFWGPIPWMIEVAAAISGIIHRWEDFVIISLLLILNGVVGFWQEHKADNAIELLKKKMALNARVLREGQWTQKPARELVPGDVVRVRSGDIVPADLKLLEGEYLQVDESALTGESLPVEKKSDGIAYSGSVIQKGEMNALVVATGMNTYFGETTKLVAEIRTRSHFQKAVLKIGNYLIALAGCIVAIVLVIEELFRHTPFLETLQFALVLIVAAIPAALPAVMSVSMAVGATELANKGAIVSKLVSIEEMAGMDILCSDKTGTITQNKLKLSELVPFGDFKENDLLIYGSLTSREEDNDPIDNAILQKAKDTESLEEKMKTYEVTKFTPFDPVIKHTEATVKGPEGEFKIAKGAPQVILGMSSNKEEIRQNVEEKVNSMASKGYRALGVCVEEDGKYRFAGLFGLYDPPHEDSAETIKTANSLKVDVKMVTGDHLAIAKEIASQVGLGTKIVTADDFVEKSDSEAQEIVEKADGFSQVFPEHKYRIVELLQKKEHIVGMTGDGVNDVPALKMADAGIAVAGATDAAKSAADIVFTISGLSTIINAIKESRKIFQRMKSYSIYRIAETVRVLFFIATSIIVFNFYPVTAIMIVLLAILNDAPIMAIAYDNVKYSLMPEKWNMREVLRMSTFLGIVGVVFSFAIYYIGARVLYLSPGVLQSFIFLKLAIAGHLTIFVARNRGHFWSPPPGKLLFWAAVVTKVLATLVAVYGFYISPIGWKLAGFVWIYALVAFVITDFMKVKLYEIMDRRRWF</sequence>
<proteinExistence type="inferred from homology"/>
<keyword evidence="13" id="KW-1185">Reference proteome</keyword>
<dbReference type="InterPro" id="IPR059000">
    <property type="entry name" value="ATPase_P-type_domA"/>
</dbReference>
<dbReference type="InterPro" id="IPR018303">
    <property type="entry name" value="ATPase_P-typ_P_site"/>
</dbReference>
<dbReference type="InterPro" id="IPR008250">
    <property type="entry name" value="ATPase_P-typ_transduc_dom_A_sf"/>
</dbReference>
<evidence type="ECO:0000313" key="12">
    <source>
        <dbReference type="EMBL" id="AKB44094.1"/>
    </source>
</evidence>
<dbReference type="STRING" id="1434123.MSVAZ_1825"/>
<dbReference type="Proteomes" id="UP000033096">
    <property type="component" value="Chromosome"/>
</dbReference>
<dbReference type="CDD" id="cd02076">
    <property type="entry name" value="P-type_ATPase_H"/>
    <property type="match status" value="1"/>
</dbReference>
<dbReference type="AlphaFoldDB" id="A0A0E3Q5M6"/>
<dbReference type="Gene3D" id="1.20.1110.10">
    <property type="entry name" value="Calcium-transporting ATPase, transmembrane domain"/>
    <property type="match status" value="1"/>
</dbReference>
<keyword evidence="6" id="KW-0067">ATP-binding</keyword>
<accession>A0A0E3Q5M6</accession>
<comment type="subcellular location">
    <subcellularLocation>
        <location evidence="1">Membrane</location>
        <topology evidence="1">Multi-pass membrane protein</topology>
    </subcellularLocation>
</comment>
<dbReference type="HOGENOM" id="CLU_002360_6_4_2"/>
<dbReference type="InterPro" id="IPR023299">
    <property type="entry name" value="ATPase_P-typ_cyto_dom_N"/>
</dbReference>
<dbReference type="GO" id="GO:0005524">
    <property type="term" value="F:ATP binding"/>
    <property type="evidence" value="ECO:0007669"/>
    <property type="project" value="UniProtKB-KW"/>
</dbReference>
<evidence type="ECO:0000313" key="13">
    <source>
        <dbReference type="Proteomes" id="UP000033096"/>
    </source>
</evidence>
<feature type="transmembrane region" description="Helical" evidence="10">
    <location>
        <begin position="703"/>
        <end position="720"/>
    </location>
</feature>
<dbReference type="PANTHER" id="PTHR42861">
    <property type="entry name" value="CALCIUM-TRANSPORTING ATPASE"/>
    <property type="match status" value="1"/>
</dbReference>
<dbReference type="EMBL" id="CP009520">
    <property type="protein sequence ID" value="AKB44094.1"/>
    <property type="molecule type" value="Genomic_DNA"/>
</dbReference>
<dbReference type="EC" id="3.6.3.3" evidence="12"/>
<dbReference type="InterPro" id="IPR023298">
    <property type="entry name" value="ATPase_P-typ_TM_dom_sf"/>
</dbReference>
<evidence type="ECO:0000256" key="3">
    <source>
        <dbReference type="ARBA" id="ARBA00022553"/>
    </source>
</evidence>
<evidence type="ECO:0000256" key="4">
    <source>
        <dbReference type="ARBA" id="ARBA00022692"/>
    </source>
</evidence>
<gene>
    <name evidence="12" type="ORF">MSVAZ_1825</name>
</gene>
<dbReference type="SFLD" id="SFLDF00027">
    <property type="entry name" value="p-type_atpase"/>
    <property type="match status" value="1"/>
</dbReference>
<dbReference type="Gene3D" id="2.70.150.10">
    <property type="entry name" value="Calcium-transporting ATPase, cytoplasmic transduction domain A"/>
    <property type="match status" value="1"/>
</dbReference>
<evidence type="ECO:0000256" key="2">
    <source>
        <dbReference type="ARBA" id="ARBA00008804"/>
    </source>
</evidence>
<feature type="domain" description="Cation-transporting P-type ATPase N-terminal" evidence="11">
    <location>
        <begin position="25"/>
        <end position="97"/>
    </location>
</feature>
<dbReference type="Gene3D" id="3.40.1110.10">
    <property type="entry name" value="Calcium-transporting ATPase, cytoplasmic domain N"/>
    <property type="match status" value="1"/>
</dbReference>
<dbReference type="FunFam" id="3.40.50.1000:FF:000006">
    <property type="entry name" value="Plasma membrane ATPase"/>
    <property type="match status" value="1"/>
</dbReference>
<comment type="similarity">
    <text evidence="2">Belongs to the cation transport ATPase (P-type) (TC 3.A.3) family. Type IIIA subfamily.</text>
</comment>
<keyword evidence="5" id="KW-0547">Nucleotide-binding</keyword>
<dbReference type="GO" id="GO:0008553">
    <property type="term" value="F:P-type proton-exporting transporter activity"/>
    <property type="evidence" value="ECO:0007669"/>
    <property type="project" value="InterPro"/>
</dbReference>
<dbReference type="SUPFAM" id="SSF81660">
    <property type="entry name" value="Metal cation-transporting ATPase, ATP-binding domain N"/>
    <property type="match status" value="1"/>
</dbReference>
<dbReference type="InterPro" id="IPR036412">
    <property type="entry name" value="HAD-like_sf"/>
</dbReference>
<dbReference type="InterPro" id="IPR004014">
    <property type="entry name" value="ATPase_P-typ_cation-transptr_N"/>
</dbReference>
<dbReference type="Pfam" id="PF00690">
    <property type="entry name" value="Cation_ATPase_N"/>
    <property type="match status" value="1"/>
</dbReference>
<feature type="transmembrane region" description="Helical" evidence="10">
    <location>
        <begin position="278"/>
        <end position="304"/>
    </location>
</feature>
<dbReference type="PRINTS" id="PR00119">
    <property type="entry name" value="CATATPASE"/>
</dbReference>
<keyword evidence="7" id="KW-1278">Translocase</keyword>
<dbReference type="Gene3D" id="3.40.50.1000">
    <property type="entry name" value="HAD superfamily/HAD-like"/>
    <property type="match status" value="1"/>
</dbReference>
<dbReference type="Pfam" id="PF00702">
    <property type="entry name" value="Hydrolase"/>
    <property type="match status" value="1"/>
</dbReference>
<evidence type="ECO:0000256" key="5">
    <source>
        <dbReference type="ARBA" id="ARBA00022741"/>
    </source>
</evidence>
<dbReference type="GeneID" id="24810272"/>
<keyword evidence="8 10" id="KW-1133">Transmembrane helix</keyword>
<dbReference type="GO" id="GO:0016887">
    <property type="term" value="F:ATP hydrolysis activity"/>
    <property type="evidence" value="ECO:0007669"/>
    <property type="project" value="InterPro"/>
</dbReference>
<feature type="transmembrane region" description="Helical" evidence="10">
    <location>
        <begin position="732"/>
        <end position="753"/>
    </location>
</feature>
<feature type="transmembrane region" description="Helical" evidence="10">
    <location>
        <begin position="248"/>
        <end position="266"/>
    </location>
</feature>
<dbReference type="RefSeq" id="WP_232316045.1">
    <property type="nucleotide sequence ID" value="NZ_CP009520.1"/>
</dbReference>
<dbReference type="InterPro" id="IPR023214">
    <property type="entry name" value="HAD_sf"/>
</dbReference>
<dbReference type="SMART" id="SM00831">
    <property type="entry name" value="Cation_ATPase_N"/>
    <property type="match status" value="1"/>
</dbReference>
<dbReference type="FunFam" id="2.70.150.10:FF:000042">
    <property type="entry name" value="Plasma membrane ATPase"/>
    <property type="match status" value="1"/>
</dbReference>
<feature type="transmembrane region" description="Helical" evidence="10">
    <location>
        <begin position="765"/>
        <end position="788"/>
    </location>
</feature>
<feature type="transmembrane region" description="Helical" evidence="10">
    <location>
        <begin position="662"/>
        <end position="682"/>
    </location>
</feature>
<dbReference type="PRINTS" id="PR00120">
    <property type="entry name" value="HATPASE"/>
</dbReference>
<dbReference type="PATRIC" id="fig|1434123.4.peg.2210"/>
<dbReference type="InterPro" id="IPR006534">
    <property type="entry name" value="P-type_ATPase_IIIA"/>
</dbReference>
<keyword evidence="9 10" id="KW-0472">Membrane</keyword>
<dbReference type="InterPro" id="IPR044492">
    <property type="entry name" value="P_typ_ATPase_HD_dom"/>
</dbReference>
<feature type="transmembrane region" description="Helical" evidence="10">
    <location>
        <begin position="635"/>
        <end position="656"/>
    </location>
</feature>
<dbReference type="PROSITE" id="PS00154">
    <property type="entry name" value="ATPASE_E1_E2"/>
    <property type="match status" value="1"/>
</dbReference>
<keyword evidence="4 10" id="KW-0812">Transmembrane</keyword>
<evidence type="ECO:0000256" key="8">
    <source>
        <dbReference type="ARBA" id="ARBA00022989"/>
    </source>
</evidence>
<dbReference type="SUPFAM" id="SSF56784">
    <property type="entry name" value="HAD-like"/>
    <property type="match status" value="1"/>
</dbReference>
<organism evidence="12 13">
    <name type="scientific">Methanosarcina vacuolata Z-761</name>
    <dbReference type="NCBI Taxonomy" id="1434123"/>
    <lineage>
        <taxon>Archaea</taxon>
        <taxon>Methanobacteriati</taxon>
        <taxon>Methanobacteriota</taxon>
        <taxon>Stenosarchaea group</taxon>
        <taxon>Methanomicrobia</taxon>
        <taxon>Methanosarcinales</taxon>
        <taxon>Methanosarcinaceae</taxon>
        <taxon>Methanosarcina</taxon>
    </lineage>
</organism>
<name>A0A0E3Q5M6_9EURY</name>
<dbReference type="SUPFAM" id="SSF81665">
    <property type="entry name" value="Calcium ATPase, transmembrane domain M"/>
    <property type="match status" value="1"/>
</dbReference>
<reference evidence="12 13" key="1">
    <citation type="submission" date="2014-07" db="EMBL/GenBank/DDBJ databases">
        <title>Methanogenic archaea and the global carbon cycle.</title>
        <authorList>
            <person name="Henriksen J.R."/>
            <person name="Luke J."/>
            <person name="Reinhart S."/>
            <person name="Benedict M.N."/>
            <person name="Youngblut N.D."/>
            <person name="Metcalf M.E."/>
            <person name="Whitaker R.J."/>
            <person name="Metcalf W.W."/>
        </authorList>
    </citation>
    <scope>NUCLEOTIDE SEQUENCE [LARGE SCALE GENOMIC DNA]</scope>
    <source>
        <strain evidence="12 13">Z-761</strain>
    </source>
</reference>
<dbReference type="InterPro" id="IPR001757">
    <property type="entry name" value="P_typ_ATPase"/>
</dbReference>
<evidence type="ECO:0000256" key="7">
    <source>
        <dbReference type="ARBA" id="ARBA00022967"/>
    </source>
</evidence>
<evidence type="ECO:0000259" key="11">
    <source>
        <dbReference type="SMART" id="SM00831"/>
    </source>
</evidence>
<dbReference type="EC" id="3.6.3.4" evidence="12"/>
<dbReference type="SFLD" id="SFLDG00002">
    <property type="entry name" value="C1.7:_P-type_atpase_like"/>
    <property type="match status" value="1"/>
</dbReference>
<dbReference type="EC" id="3.6.3.5" evidence="12"/>
<dbReference type="KEGG" id="mvc:MSVAZ_1825"/>
<dbReference type="Pfam" id="PF00122">
    <property type="entry name" value="E1-E2_ATPase"/>
    <property type="match status" value="1"/>
</dbReference>
<dbReference type="NCBIfam" id="TIGR01494">
    <property type="entry name" value="ATPase_P-type"/>
    <property type="match status" value="2"/>
</dbReference>
<evidence type="ECO:0000256" key="1">
    <source>
        <dbReference type="ARBA" id="ARBA00004141"/>
    </source>
</evidence>
<dbReference type="NCBIfam" id="TIGR01647">
    <property type="entry name" value="ATPase-IIIA_H"/>
    <property type="match status" value="1"/>
</dbReference>
<dbReference type="FunFam" id="3.40.1110.10:FF:000005">
    <property type="entry name" value="Plasma membrane ATPase"/>
    <property type="match status" value="1"/>
</dbReference>